<dbReference type="SMART" id="SM00292">
    <property type="entry name" value="BRCT"/>
    <property type="match status" value="1"/>
</dbReference>
<feature type="compositionally biased region" description="Low complexity" evidence="4">
    <location>
        <begin position="472"/>
        <end position="492"/>
    </location>
</feature>
<evidence type="ECO:0000259" key="5">
    <source>
        <dbReference type="PROSITE" id="PS50172"/>
    </source>
</evidence>
<dbReference type="SUPFAM" id="SSF52113">
    <property type="entry name" value="BRCT domain"/>
    <property type="match status" value="1"/>
</dbReference>
<evidence type="ECO:0000256" key="1">
    <source>
        <dbReference type="ARBA" id="ARBA00004123"/>
    </source>
</evidence>
<dbReference type="EC" id="4.6.1.16" evidence="6"/>
<dbReference type="InterPro" id="IPR047252">
    <property type="entry name" value="TP53BP1-like"/>
</dbReference>
<feature type="region of interest" description="Disordered" evidence="4">
    <location>
        <begin position="448"/>
        <end position="506"/>
    </location>
</feature>
<keyword evidence="3" id="KW-0539">Nucleus</keyword>
<sequence length="1169" mass="125171">MAAPAPAAASAATPDPIDIARLQGLLGKDLESLPVTQVINSPPPPPPPPRSAKSPVPRTPGTHVTHSHDHAGNLSLAYSNSLSYSQVDLGDTQADAVLFGLTPSDRPADPVLMSASELDLEMVRGTPEGSPRSRSRSRSRSPSPSPSPGDPAGHNPLAHMPFSSRMPMSLAQMFDVASSPRRPLAGGTSLPPTPSAAGATRLMARALSRMPSSLLPPTALGEEEEEEDHDDDDETTPMGSPTQADAARLYVPMQESQEAHERESRKRRHRGRRNAPFGGSVSPVVFSSSFAARPQESEDEMLSDGEEIRRRADRARRKGDEEVKRLFMAVKGGRVENTGRARSEGAKTSVRGGERPVGAALKRRQTKSASPAGEDTGDEEEEEAEAPAVALNVSTEEDDVSLPMNQPRTAARNAPENAPEKQRPSAPQYTQLLPQAWESLHQVPIAAAIRRTRPTPTALRHESSALSERPPSRGYAAAASPPGSAVADSQQLPPLPGPPQKTWLRSLPPFNIPSPPHRILPEFVRETSGLVAPEMTSSPAPLRTMVPETSPCRREEGGGAAGKRKRRLSPGEDRVPCSVEETRGFGAMEAAAGFLSSRPEPDDVDMLEIVADVGAGRDLEGMGVTPRAGWVDSGRGRRRSAKRVKVTPKPADVARLGSKSRPLIRKTRSSGGLGVVAAPDTPTPVTAAAAAAMDTDDDEADVLVSRDPAFSLSVALPPPPSSLAAVAPGRVFALFRDGRNSYHPATVKGGDPYTGTVRVVFDDGTEDLLERAYVRALDLRVGDCVKVDIKGMKKVTWEVQGFADTAAEGTYSDCRGHTTVLVKARKTAGAGEASEVQVTNMYLVKGMWKEFDNRVYRGSLSLSQVATPEGDCGPPITPSKVHGRTPVSASLGRTLGGGLFAGMVFALSFGDKESVKKAVTTKILQNGGRIVDVGFEELFYDIDRPTTTTTTASSSFSSSDTTAAATSPIHFTPRPETNHVGFTAVIADAHSRRAKFLQALALGLPCLAPRWIEDCCRRSNVVDWEHYLLPAGESRYLGTVRSRVLERYDARTAWMRVVVAKRERLLRGRGVVVVAGGGARACERRKPYLFLTYALGAARVARAVDLEGAQMVLEAGEKWDFVYVEAKDKEQAEKMWSGGGGGKGKVKVKVVDDEWVVQSLILGRLIADD</sequence>
<organism evidence="6 7">
    <name type="scientific">Discina gigas</name>
    <dbReference type="NCBI Taxonomy" id="1032678"/>
    <lineage>
        <taxon>Eukaryota</taxon>
        <taxon>Fungi</taxon>
        <taxon>Dikarya</taxon>
        <taxon>Ascomycota</taxon>
        <taxon>Pezizomycotina</taxon>
        <taxon>Pezizomycetes</taxon>
        <taxon>Pezizales</taxon>
        <taxon>Discinaceae</taxon>
        <taxon>Discina</taxon>
    </lineage>
</organism>
<dbReference type="InterPro" id="IPR036420">
    <property type="entry name" value="BRCT_dom_sf"/>
</dbReference>
<evidence type="ECO:0000256" key="3">
    <source>
        <dbReference type="ARBA" id="ARBA00023242"/>
    </source>
</evidence>
<keyword evidence="2" id="KW-0227">DNA damage</keyword>
<name>A0ABR3GE10_9PEZI</name>
<evidence type="ECO:0000256" key="4">
    <source>
        <dbReference type="SAM" id="MobiDB-lite"/>
    </source>
</evidence>
<dbReference type="Gene3D" id="3.40.50.10190">
    <property type="entry name" value="BRCT domain"/>
    <property type="match status" value="1"/>
</dbReference>
<feature type="compositionally biased region" description="Basic and acidic residues" evidence="4">
    <location>
        <begin position="333"/>
        <end position="345"/>
    </location>
</feature>
<feature type="region of interest" description="Disordered" evidence="4">
    <location>
        <begin position="533"/>
        <end position="576"/>
    </location>
</feature>
<feature type="compositionally biased region" description="Low complexity" evidence="4">
    <location>
        <begin position="276"/>
        <end position="290"/>
    </location>
</feature>
<feature type="domain" description="BRCT" evidence="5">
    <location>
        <begin position="895"/>
        <end position="1029"/>
    </location>
</feature>
<dbReference type="EMBL" id="JBBBZM010000105">
    <property type="protein sequence ID" value="KAL0634081.1"/>
    <property type="molecule type" value="Genomic_DNA"/>
</dbReference>
<dbReference type="PANTHER" id="PTHR15321">
    <property type="entry name" value="TUMOR SUPPRESSOR P53-BINDING PROTEIN 1"/>
    <property type="match status" value="1"/>
</dbReference>
<comment type="subcellular location">
    <subcellularLocation>
        <location evidence="1">Nucleus</location>
    </subcellularLocation>
</comment>
<dbReference type="CDD" id="cd04508">
    <property type="entry name" value="Tudor_SF"/>
    <property type="match status" value="1"/>
</dbReference>
<dbReference type="PANTHER" id="PTHR15321:SF3">
    <property type="entry name" value="TP53-BINDING PROTEIN 1"/>
    <property type="match status" value="1"/>
</dbReference>
<dbReference type="GO" id="GO:0000213">
    <property type="term" value="F:tRNA-intron lyase activity"/>
    <property type="evidence" value="ECO:0007669"/>
    <property type="project" value="UniProtKB-EC"/>
</dbReference>
<dbReference type="InterPro" id="IPR001357">
    <property type="entry name" value="BRCT_dom"/>
</dbReference>
<accession>A0ABR3GE10</accession>
<dbReference type="PROSITE" id="PS50172">
    <property type="entry name" value="BRCT"/>
    <property type="match status" value="2"/>
</dbReference>
<dbReference type="InterPro" id="IPR041297">
    <property type="entry name" value="Crb2_Tudor"/>
</dbReference>
<feature type="region of interest" description="Disordered" evidence="4">
    <location>
        <begin position="115"/>
        <end position="435"/>
    </location>
</feature>
<keyword evidence="7" id="KW-1185">Reference proteome</keyword>
<protein>
    <submittedName>
        <fullName evidence="6">Radiation sensitive protein rad9</fullName>
        <ecNumber evidence="6">4.6.1.16</ecNumber>
    </submittedName>
</protein>
<feature type="domain" description="BRCT" evidence="5">
    <location>
        <begin position="1100"/>
        <end position="1169"/>
    </location>
</feature>
<evidence type="ECO:0000313" key="7">
    <source>
        <dbReference type="Proteomes" id="UP001447188"/>
    </source>
</evidence>
<evidence type="ECO:0000256" key="2">
    <source>
        <dbReference type="ARBA" id="ARBA00022763"/>
    </source>
</evidence>
<reference evidence="6 7" key="1">
    <citation type="submission" date="2024-02" db="EMBL/GenBank/DDBJ databases">
        <title>Discinaceae phylogenomics.</title>
        <authorList>
            <person name="Dirks A.C."/>
            <person name="James T.Y."/>
        </authorList>
    </citation>
    <scope>NUCLEOTIDE SEQUENCE [LARGE SCALE GENOMIC DNA]</scope>
    <source>
        <strain evidence="6 7">ACD0624</strain>
    </source>
</reference>
<comment type="caution">
    <text evidence="6">The sequence shown here is derived from an EMBL/GenBank/DDBJ whole genome shotgun (WGS) entry which is preliminary data.</text>
</comment>
<feature type="compositionally biased region" description="Acidic residues" evidence="4">
    <location>
        <begin position="221"/>
        <end position="235"/>
    </location>
</feature>
<proteinExistence type="predicted"/>
<dbReference type="Gene3D" id="2.30.30.140">
    <property type="match status" value="1"/>
</dbReference>
<feature type="compositionally biased region" description="Pro residues" evidence="4">
    <location>
        <begin position="41"/>
        <end position="50"/>
    </location>
</feature>
<dbReference type="Proteomes" id="UP001447188">
    <property type="component" value="Unassembled WGS sequence"/>
</dbReference>
<evidence type="ECO:0000313" key="6">
    <source>
        <dbReference type="EMBL" id="KAL0634081.1"/>
    </source>
</evidence>
<keyword evidence="6" id="KW-0456">Lyase</keyword>
<dbReference type="CDD" id="cd17745">
    <property type="entry name" value="BRCT_p53bp1_rpt1"/>
    <property type="match status" value="1"/>
</dbReference>
<feature type="region of interest" description="Disordered" evidence="4">
    <location>
        <begin position="33"/>
        <end position="72"/>
    </location>
</feature>
<gene>
    <name evidence="6" type="primary">RAD9</name>
    <name evidence="6" type="ORF">Q9L58_007030</name>
</gene>
<dbReference type="Pfam" id="PF18115">
    <property type="entry name" value="Tudor_3"/>
    <property type="match status" value="1"/>
</dbReference>
<dbReference type="InterPro" id="IPR047249">
    <property type="entry name" value="BRCT_p53bp1-like_rpt1"/>
</dbReference>
<feature type="compositionally biased region" description="Acidic residues" evidence="4">
    <location>
        <begin position="375"/>
        <end position="385"/>
    </location>
</feature>